<proteinExistence type="predicted"/>
<reference evidence="2" key="1">
    <citation type="submission" date="2009-10" db="EMBL/GenBank/DDBJ databases">
        <title>Diversity of trophic interactions inside an arsenic-rich microbial ecosystem.</title>
        <authorList>
            <person name="Bertin P.N."/>
            <person name="Heinrich-Salmeron A."/>
            <person name="Pelletier E."/>
            <person name="Goulhen-Chollet F."/>
            <person name="Arsene-Ploetze F."/>
            <person name="Gallien S."/>
            <person name="Calteau A."/>
            <person name="Vallenet D."/>
            <person name="Casiot C."/>
            <person name="Chane-Woon-Ming B."/>
            <person name="Giloteaux L."/>
            <person name="Barakat M."/>
            <person name="Bonnefoy V."/>
            <person name="Bruneel O."/>
            <person name="Chandler M."/>
            <person name="Cleiss J."/>
            <person name="Duran R."/>
            <person name="Elbaz-Poulichet F."/>
            <person name="Fonknechten N."/>
            <person name="Lauga B."/>
            <person name="Mornico D."/>
            <person name="Ortet P."/>
            <person name="Schaeffer C."/>
            <person name="Siguier P."/>
            <person name="Alexander Thil Smith A."/>
            <person name="Van Dorsselaer A."/>
            <person name="Weissenbach J."/>
            <person name="Medigue C."/>
            <person name="Le Paslier D."/>
        </authorList>
    </citation>
    <scope>NUCLEOTIDE SEQUENCE</scope>
</reference>
<accession>E6PK62</accession>
<name>E6PK62_9ZZZZ</name>
<dbReference type="AlphaFoldDB" id="E6PK62"/>
<feature type="region of interest" description="Disordered" evidence="1">
    <location>
        <begin position="1"/>
        <end position="21"/>
    </location>
</feature>
<evidence type="ECO:0000313" key="2">
    <source>
        <dbReference type="EMBL" id="CBH95313.1"/>
    </source>
</evidence>
<comment type="caution">
    <text evidence="2">The sequence shown here is derived from an EMBL/GenBank/DDBJ whole genome shotgun (WGS) entry which is preliminary data.</text>
</comment>
<organism evidence="2">
    <name type="scientific">mine drainage metagenome</name>
    <dbReference type="NCBI Taxonomy" id="410659"/>
    <lineage>
        <taxon>unclassified sequences</taxon>
        <taxon>metagenomes</taxon>
        <taxon>ecological metagenomes</taxon>
    </lineage>
</organism>
<protein>
    <submittedName>
        <fullName evidence="2">Uncharacterized protein</fullName>
    </submittedName>
</protein>
<evidence type="ECO:0000256" key="1">
    <source>
        <dbReference type="SAM" id="MobiDB-lite"/>
    </source>
</evidence>
<sequence>MEPPEGAGQLSDQTPREEAGTLATLSNVNQQSASHHPSVPCISRKIHATFEPLVWATNRGMERVASTTAVVKRCNAHGSWALIARP</sequence>
<gene>
    <name evidence="2" type="ORF">CARN2_0703</name>
</gene>
<dbReference type="EMBL" id="CABM01000004">
    <property type="protein sequence ID" value="CBH95313.1"/>
    <property type="molecule type" value="Genomic_DNA"/>
</dbReference>